<dbReference type="EMBL" id="JAXCLA010000001">
    <property type="protein sequence ID" value="MDY0743504.1"/>
    <property type="molecule type" value="Genomic_DNA"/>
</dbReference>
<proteinExistence type="predicted"/>
<reference evidence="2 3" key="1">
    <citation type="submission" date="2023-11" db="EMBL/GenBank/DDBJ databases">
        <title>Paucibacter sp. nov., isolated from fresh soil in Korea.</title>
        <authorList>
            <person name="Le N.T.T."/>
        </authorList>
    </citation>
    <scope>NUCLEOTIDE SEQUENCE [LARGE SCALE GENOMIC DNA]</scope>
    <source>
        <strain evidence="2 3">R3-3</strain>
    </source>
</reference>
<dbReference type="RefSeq" id="WP_320421398.1">
    <property type="nucleotide sequence ID" value="NZ_JAXCLA010000001.1"/>
</dbReference>
<keyword evidence="3" id="KW-1185">Reference proteome</keyword>
<dbReference type="Gene3D" id="3.10.180.10">
    <property type="entry name" value="2,3-Dihydroxybiphenyl 1,2-Dioxygenase, domain 1"/>
    <property type="match status" value="1"/>
</dbReference>
<organism evidence="2 3">
    <name type="scientific">Roseateles agri</name>
    <dbReference type="NCBI Taxonomy" id="3098619"/>
    <lineage>
        <taxon>Bacteria</taxon>
        <taxon>Pseudomonadati</taxon>
        <taxon>Pseudomonadota</taxon>
        <taxon>Betaproteobacteria</taxon>
        <taxon>Burkholderiales</taxon>
        <taxon>Sphaerotilaceae</taxon>
        <taxon>Roseateles</taxon>
    </lineage>
</organism>
<dbReference type="InterPro" id="IPR029068">
    <property type="entry name" value="Glyas_Bleomycin-R_OHBP_Dase"/>
</dbReference>
<dbReference type="InterPro" id="IPR004360">
    <property type="entry name" value="Glyas_Fos-R_dOase_dom"/>
</dbReference>
<dbReference type="Pfam" id="PF00903">
    <property type="entry name" value="Glyoxalase"/>
    <property type="match status" value="1"/>
</dbReference>
<dbReference type="SUPFAM" id="SSF54593">
    <property type="entry name" value="Glyoxalase/Bleomycin resistance protein/Dihydroxybiphenyl dioxygenase"/>
    <property type="match status" value="1"/>
</dbReference>
<dbReference type="InterPro" id="IPR037523">
    <property type="entry name" value="VOC_core"/>
</dbReference>
<dbReference type="CDD" id="cd07263">
    <property type="entry name" value="VOC_like"/>
    <property type="match status" value="1"/>
</dbReference>
<accession>A0ABU5DE14</accession>
<dbReference type="Proteomes" id="UP001285263">
    <property type="component" value="Unassembled WGS sequence"/>
</dbReference>
<dbReference type="PANTHER" id="PTHR36437">
    <property type="entry name" value="GLYOXALASE/BLEOMYCIN RESISTANCE PROTEIN/DIOXYGENASE"/>
    <property type="match status" value="1"/>
</dbReference>
<evidence type="ECO:0000259" key="1">
    <source>
        <dbReference type="PROSITE" id="PS51819"/>
    </source>
</evidence>
<protein>
    <submittedName>
        <fullName evidence="2">VOC family protein</fullName>
    </submittedName>
</protein>
<dbReference type="PROSITE" id="PS51819">
    <property type="entry name" value="VOC"/>
    <property type="match status" value="1"/>
</dbReference>
<evidence type="ECO:0000313" key="2">
    <source>
        <dbReference type="EMBL" id="MDY0743504.1"/>
    </source>
</evidence>
<sequence length="134" mass="14565">MQLKFISITVPDQQAALEIYTSKLGFTKMADIPMGEYRWLTVTSPDGVDGAELVLEPLAFPPAATYQKALFEAGIPATAFITQDIAREVERLRAAGVTVRGEPKAAGPITFVMFEDGCGNLINLVQPHQQNPET</sequence>
<feature type="domain" description="VOC" evidence="1">
    <location>
        <begin position="2"/>
        <end position="127"/>
    </location>
</feature>
<comment type="caution">
    <text evidence="2">The sequence shown here is derived from an EMBL/GenBank/DDBJ whole genome shotgun (WGS) entry which is preliminary data.</text>
</comment>
<name>A0ABU5DE14_9BURK</name>
<evidence type="ECO:0000313" key="3">
    <source>
        <dbReference type="Proteomes" id="UP001285263"/>
    </source>
</evidence>
<dbReference type="PANTHER" id="PTHR36437:SF2">
    <property type="entry name" value="GLYOXALASE_BLEOMYCIN RESISTANCE PROTEIN_DIOXYGENASE"/>
    <property type="match status" value="1"/>
</dbReference>
<gene>
    <name evidence="2" type="ORF">SNE35_03265</name>
</gene>